<feature type="compositionally biased region" description="Basic and acidic residues" evidence="2">
    <location>
        <begin position="207"/>
        <end position="223"/>
    </location>
</feature>
<dbReference type="AlphaFoldDB" id="A0A3B4H639"/>
<keyword evidence="1" id="KW-0175">Coiled coil</keyword>
<name>A0A3B4H639_9CICH</name>
<feature type="coiled-coil region" evidence="1">
    <location>
        <begin position="244"/>
        <end position="271"/>
    </location>
</feature>
<evidence type="ECO:0000256" key="2">
    <source>
        <dbReference type="SAM" id="MobiDB-lite"/>
    </source>
</evidence>
<feature type="coiled-coil region" evidence="1">
    <location>
        <begin position="64"/>
        <end position="98"/>
    </location>
</feature>
<reference evidence="3" key="1">
    <citation type="submission" date="2023-09" db="UniProtKB">
        <authorList>
            <consortium name="Ensembl"/>
        </authorList>
    </citation>
    <scope>IDENTIFICATION</scope>
</reference>
<organism evidence="3">
    <name type="scientific">Pundamilia nyererei</name>
    <dbReference type="NCBI Taxonomy" id="303518"/>
    <lineage>
        <taxon>Eukaryota</taxon>
        <taxon>Metazoa</taxon>
        <taxon>Chordata</taxon>
        <taxon>Craniata</taxon>
        <taxon>Vertebrata</taxon>
        <taxon>Euteleostomi</taxon>
        <taxon>Actinopterygii</taxon>
        <taxon>Neopterygii</taxon>
        <taxon>Teleostei</taxon>
        <taxon>Neoteleostei</taxon>
        <taxon>Acanthomorphata</taxon>
        <taxon>Ovalentaria</taxon>
        <taxon>Cichlomorphae</taxon>
        <taxon>Cichliformes</taxon>
        <taxon>Cichlidae</taxon>
        <taxon>African cichlids</taxon>
        <taxon>Pseudocrenilabrinae</taxon>
        <taxon>Haplochromini</taxon>
        <taxon>Pundamilia</taxon>
    </lineage>
</organism>
<proteinExistence type="predicted"/>
<feature type="region of interest" description="Disordered" evidence="2">
    <location>
        <begin position="195"/>
        <end position="231"/>
    </location>
</feature>
<accession>A0A3B4H639</accession>
<dbReference type="GeneTree" id="ENSGT01060000248726"/>
<sequence length="452" mass="51128">MLTPPRFVPALPLSVRRLLSRSRKESSSFFLACALLGGALRHAHRRLCGLSEQKKFLCRQLAERKQLEEEVRRLVDALEGEKDQEKEEEKKRERTRRATKRWRRTVCAVLAVRRWCSLARNTTVLLRLERGGGAPAVCVCGGADTATQKARDTPGTHTSTNKKGNTFSVFVAQSLVSVLQQHFLVFSQRLHSAEMERRGPAAGGSQSEERTPEGDEQNGEAKHAHTHLHAKHLHDRFQSVCVELRQALSREQEAQMLIQEQSNQLHTLQRRVHENAVLSEARQEVNRKERSLRILGKHLSGIQKGKKQVEERLQRAEEELSDPPPLAALSSSLHVSLPVQSFLSAVSQLCHTCSSRIDWLEQEVSAHRSHVTALRSELQDACLRDNLAFISSGMQRHNRIAGFNRFDSCHSDQQLHSRLLISAFPRKLHTNTMSPVTVRICEVKVFPLGTKT</sequence>
<evidence type="ECO:0000256" key="1">
    <source>
        <dbReference type="SAM" id="Coils"/>
    </source>
</evidence>
<dbReference type="PANTHER" id="PTHR37476">
    <property type="entry name" value="COILED-COIL DOMAIN-CONTAINING PROTEIN 171"/>
    <property type="match status" value="1"/>
</dbReference>
<dbReference type="PANTHER" id="PTHR37476:SF1">
    <property type="entry name" value="COILED-COIL DOMAIN-CONTAINING PROTEIN 171"/>
    <property type="match status" value="1"/>
</dbReference>
<dbReference type="STRING" id="303518.ENSPNYP00000031272"/>
<evidence type="ECO:0000313" key="3">
    <source>
        <dbReference type="Ensembl" id="ENSPNYP00000031272.1"/>
    </source>
</evidence>
<dbReference type="Ensembl" id="ENSPNYT00000032024.1">
    <property type="protein sequence ID" value="ENSPNYP00000031272.1"/>
    <property type="gene ID" value="ENSPNYG00000023580.1"/>
</dbReference>
<evidence type="ECO:0008006" key="4">
    <source>
        <dbReference type="Google" id="ProtNLM"/>
    </source>
</evidence>
<protein>
    <recommendedName>
        <fullName evidence="4">Coiled-coil domain containing 171</fullName>
    </recommendedName>
</protein>